<dbReference type="PROSITE" id="PS50943">
    <property type="entry name" value="HTH_CROC1"/>
    <property type="match status" value="1"/>
</dbReference>
<evidence type="ECO:0000313" key="3">
    <source>
        <dbReference type="Proteomes" id="UP001597260"/>
    </source>
</evidence>
<reference evidence="3" key="1">
    <citation type="journal article" date="2019" name="Int. J. Syst. Evol. Microbiol.">
        <title>The Global Catalogue of Microorganisms (GCM) 10K type strain sequencing project: providing services to taxonomists for standard genome sequencing and annotation.</title>
        <authorList>
            <consortium name="The Broad Institute Genomics Platform"/>
            <consortium name="The Broad Institute Genome Sequencing Center for Infectious Disease"/>
            <person name="Wu L."/>
            <person name="Ma J."/>
        </authorList>
    </citation>
    <scope>NUCLEOTIDE SEQUENCE [LARGE SCALE GENOMIC DNA]</scope>
    <source>
        <strain evidence="3">JCM 31037</strain>
    </source>
</reference>
<dbReference type="InterPro" id="IPR043917">
    <property type="entry name" value="DUF5753"/>
</dbReference>
<dbReference type="Proteomes" id="UP001597260">
    <property type="component" value="Unassembled WGS sequence"/>
</dbReference>
<dbReference type="EMBL" id="JBHTMP010000113">
    <property type="protein sequence ID" value="MFD1326048.1"/>
    <property type="molecule type" value="Genomic_DNA"/>
</dbReference>
<dbReference type="Gene3D" id="1.10.260.40">
    <property type="entry name" value="lambda repressor-like DNA-binding domains"/>
    <property type="match status" value="1"/>
</dbReference>
<organism evidence="2 3">
    <name type="scientific">Micromonospora sonneratiae</name>
    <dbReference type="NCBI Taxonomy" id="1184706"/>
    <lineage>
        <taxon>Bacteria</taxon>
        <taxon>Bacillati</taxon>
        <taxon>Actinomycetota</taxon>
        <taxon>Actinomycetes</taxon>
        <taxon>Micromonosporales</taxon>
        <taxon>Micromonosporaceae</taxon>
        <taxon>Micromonospora</taxon>
    </lineage>
</organism>
<dbReference type="RefSeq" id="WP_377579142.1">
    <property type="nucleotide sequence ID" value="NZ_JBHTMP010000113.1"/>
</dbReference>
<evidence type="ECO:0000313" key="2">
    <source>
        <dbReference type="EMBL" id="MFD1326048.1"/>
    </source>
</evidence>
<gene>
    <name evidence="2" type="ORF">ACFQ4H_33720</name>
</gene>
<dbReference type="InterPro" id="IPR001387">
    <property type="entry name" value="Cro/C1-type_HTH"/>
</dbReference>
<evidence type="ECO:0000259" key="1">
    <source>
        <dbReference type="PROSITE" id="PS50943"/>
    </source>
</evidence>
<keyword evidence="3" id="KW-1185">Reference proteome</keyword>
<protein>
    <submittedName>
        <fullName evidence="2">Helix-turn-helix domain-containing protein</fullName>
    </submittedName>
</protein>
<feature type="domain" description="HTH cro/C1-type" evidence="1">
    <location>
        <begin position="16"/>
        <end position="69"/>
    </location>
</feature>
<dbReference type="Pfam" id="PF13560">
    <property type="entry name" value="HTH_31"/>
    <property type="match status" value="1"/>
</dbReference>
<accession>A0ABW3YTI6</accession>
<comment type="caution">
    <text evidence="2">The sequence shown here is derived from an EMBL/GenBank/DDBJ whole genome shotgun (WGS) entry which is preliminary data.</text>
</comment>
<sequence length="289" mass="31852">MADGSSVPRRQLGRHLRQAREEAQISIEAAASELEWSRARMYRIEGGQVSIRSLDVKQMCSLYEVTDELRDVLVSLAKESKAKGWWHAYGAVIPSWFELYVGLEAAASAIRSYESALIPGLLQTREYAAAVFRSKFGNTDAVVEQKVALRLERQKLLTRRRPAAPTLDVIISEAVLRSPIGDRDGWLAQLAHLVNVRRKGLSVRVLPLSVGPHWALAGGAFVILEFPTANGRGEPTTVYSDGLTGGLYLDRPDEIAAYDRAWQVLDALALSPDESDDLIAMIIKEGVDA</sequence>
<name>A0ABW3YTI6_9ACTN</name>
<dbReference type="SUPFAM" id="SSF47413">
    <property type="entry name" value="lambda repressor-like DNA-binding domains"/>
    <property type="match status" value="1"/>
</dbReference>
<dbReference type="Pfam" id="PF19054">
    <property type="entry name" value="DUF5753"/>
    <property type="match status" value="1"/>
</dbReference>
<proteinExistence type="predicted"/>
<dbReference type="SMART" id="SM00530">
    <property type="entry name" value="HTH_XRE"/>
    <property type="match status" value="1"/>
</dbReference>
<dbReference type="InterPro" id="IPR010982">
    <property type="entry name" value="Lambda_DNA-bd_dom_sf"/>
</dbReference>
<dbReference type="CDD" id="cd00093">
    <property type="entry name" value="HTH_XRE"/>
    <property type="match status" value="1"/>
</dbReference>